<comment type="catalytic activity">
    <reaction evidence="1 7">
        <text>dTDP-4-dehydro-6-deoxy-alpha-D-glucose = dTDP-4-dehydro-beta-L-rhamnose</text>
        <dbReference type="Rhea" id="RHEA:16969"/>
        <dbReference type="ChEBI" id="CHEBI:57649"/>
        <dbReference type="ChEBI" id="CHEBI:62830"/>
        <dbReference type="EC" id="5.1.3.13"/>
    </reaction>
</comment>
<evidence type="ECO:0000313" key="8">
    <source>
        <dbReference type="EMBL" id="CRX37472.1"/>
    </source>
</evidence>
<proteinExistence type="inferred from homology"/>
<dbReference type="GO" id="GO:0019305">
    <property type="term" value="P:dTDP-rhamnose biosynthetic process"/>
    <property type="evidence" value="ECO:0007669"/>
    <property type="project" value="UniProtKB-UniRule"/>
</dbReference>
<keyword evidence="7 8" id="KW-0413">Isomerase</keyword>
<comment type="subunit">
    <text evidence="7">Homodimer.</text>
</comment>
<reference evidence="9" key="1">
    <citation type="submission" date="2015-06" db="EMBL/GenBank/DDBJ databases">
        <authorList>
            <person name="Bertelli C."/>
        </authorList>
    </citation>
    <scope>NUCLEOTIDE SEQUENCE [LARGE SCALE GENOMIC DNA]</scope>
    <source>
        <strain evidence="9">CRIB-30</strain>
    </source>
</reference>
<dbReference type="InterPro" id="IPR011051">
    <property type="entry name" value="RmlC_Cupin_sf"/>
</dbReference>
<evidence type="ECO:0000256" key="5">
    <source>
        <dbReference type="PIRSR" id="PIRSR600888-1"/>
    </source>
</evidence>
<sequence length="189" mass="21822">MKVIQLPIEGAFTVDLEPFGDERGFFSRLFCSREFQSKGLEEKVVQVNNSGSKHKGTLRGLHYQLPPFEETKLVRCIQGSIFDVVLDLRRSSPTFGQWHGEVLSQKNRRMLFVPRGCAHGFITLEDDSEIIYFVSEYYSKEQERGIRYNDPRFNIQWPIEPTVISERDLSHPDFSSEPILDKEKTACAS</sequence>
<feature type="active site" description="Proton acceptor" evidence="5">
    <location>
        <position position="62"/>
    </location>
</feature>
<dbReference type="PANTHER" id="PTHR21047:SF2">
    <property type="entry name" value="THYMIDINE DIPHOSPHO-4-KETO-RHAMNOSE 3,5-EPIMERASE"/>
    <property type="match status" value="1"/>
</dbReference>
<dbReference type="AlphaFoldDB" id="A0A0H5DN30"/>
<dbReference type="EMBL" id="CWGJ01000001">
    <property type="protein sequence ID" value="CRX37472.1"/>
    <property type="molecule type" value="Genomic_DNA"/>
</dbReference>
<dbReference type="SUPFAM" id="SSF51182">
    <property type="entry name" value="RmlC-like cupins"/>
    <property type="match status" value="1"/>
</dbReference>
<dbReference type="Proteomes" id="UP000220251">
    <property type="component" value="Unassembled WGS sequence"/>
</dbReference>
<feature type="site" description="Participates in a stacking interaction with the thymidine ring of dTDP-4-oxo-6-deoxyglucose" evidence="6">
    <location>
        <position position="138"/>
    </location>
</feature>
<evidence type="ECO:0000256" key="4">
    <source>
        <dbReference type="ARBA" id="ARBA00019595"/>
    </source>
</evidence>
<dbReference type="UniPathway" id="UPA00124"/>
<dbReference type="Gene3D" id="2.60.120.10">
    <property type="entry name" value="Jelly Rolls"/>
    <property type="match status" value="1"/>
</dbReference>
<name>A0A0H5DN30_9BACT</name>
<comment type="similarity">
    <text evidence="7">Belongs to the dTDP-4-dehydrorhamnose 3,5-epimerase family.</text>
</comment>
<evidence type="ECO:0000256" key="7">
    <source>
        <dbReference type="RuleBase" id="RU364069"/>
    </source>
</evidence>
<evidence type="ECO:0000256" key="6">
    <source>
        <dbReference type="PIRSR" id="PIRSR600888-3"/>
    </source>
</evidence>
<evidence type="ECO:0000256" key="1">
    <source>
        <dbReference type="ARBA" id="ARBA00001298"/>
    </source>
</evidence>
<dbReference type="OrthoDB" id="9800680at2"/>
<evidence type="ECO:0000256" key="2">
    <source>
        <dbReference type="ARBA" id="ARBA00001997"/>
    </source>
</evidence>
<organism evidence="8 9">
    <name type="scientific">Estrella lausannensis</name>
    <dbReference type="NCBI Taxonomy" id="483423"/>
    <lineage>
        <taxon>Bacteria</taxon>
        <taxon>Pseudomonadati</taxon>
        <taxon>Chlamydiota</taxon>
        <taxon>Chlamydiia</taxon>
        <taxon>Parachlamydiales</taxon>
        <taxon>Candidatus Criblamydiaceae</taxon>
        <taxon>Estrella</taxon>
    </lineage>
</organism>
<comment type="function">
    <text evidence="2 7">Catalyzes the epimerization of the C3' and C5'positions of dTDP-6-deoxy-D-xylo-4-hexulose, forming dTDP-6-deoxy-L-lyxo-4-hexulose.</text>
</comment>
<dbReference type="GO" id="GO:0000271">
    <property type="term" value="P:polysaccharide biosynthetic process"/>
    <property type="evidence" value="ECO:0007669"/>
    <property type="project" value="TreeGrafter"/>
</dbReference>
<protein>
    <recommendedName>
        <fullName evidence="4 7">dTDP-4-dehydrorhamnose 3,5-epimerase</fullName>
        <ecNumber evidence="3 7">5.1.3.13</ecNumber>
    </recommendedName>
    <alternativeName>
        <fullName evidence="7">Thymidine diphospho-4-keto-rhamnose 3,5-epimerase</fullName>
    </alternativeName>
</protein>
<gene>
    <name evidence="8" type="primary">rmlC</name>
    <name evidence="8" type="ORF">ELAC_0110</name>
</gene>
<feature type="active site" description="Proton donor" evidence="5">
    <location>
        <position position="132"/>
    </location>
</feature>
<comment type="pathway">
    <text evidence="7">Carbohydrate biosynthesis; dTDP-L-rhamnose biosynthesis.</text>
</comment>
<dbReference type="InterPro" id="IPR014710">
    <property type="entry name" value="RmlC-like_jellyroll"/>
</dbReference>
<dbReference type="PANTHER" id="PTHR21047">
    <property type="entry name" value="DTDP-6-DEOXY-D-GLUCOSE-3,5 EPIMERASE"/>
    <property type="match status" value="1"/>
</dbReference>
<keyword evidence="9" id="KW-1185">Reference proteome</keyword>
<dbReference type="CDD" id="cd00438">
    <property type="entry name" value="cupin_RmlC"/>
    <property type="match status" value="1"/>
</dbReference>
<dbReference type="RefSeq" id="WP_098037325.1">
    <property type="nucleotide sequence ID" value="NZ_CWGJ01000001.1"/>
</dbReference>
<dbReference type="GO" id="GO:0005829">
    <property type="term" value="C:cytosol"/>
    <property type="evidence" value="ECO:0007669"/>
    <property type="project" value="TreeGrafter"/>
</dbReference>
<evidence type="ECO:0000313" key="9">
    <source>
        <dbReference type="Proteomes" id="UP000220251"/>
    </source>
</evidence>
<accession>A0A0H5DN30</accession>
<dbReference type="EC" id="5.1.3.13" evidence="3 7"/>
<dbReference type="Pfam" id="PF00908">
    <property type="entry name" value="dTDP_sugar_isom"/>
    <property type="match status" value="1"/>
</dbReference>
<dbReference type="NCBIfam" id="TIGR01221">
    <property type="entry name" value="rmlC"/>
    <property type="match status" value="1"/>
</dbReference>
<evidence type="ECO:0000256" key="3">
    <source>
        <dbReference type="ARBA" id="ARBA00012098"/>
    </source>
</evidence>
<dbReference type="GO" id="GO:0008830">
    <property type="term" value="F:dTDP-4-dehydrorhamnose 3,5-epimerase activity"/>
    <property type="evidence" value="ECO:0007669"/>
    <property type="project" value="UniProtKB-UniRule"/>
</dbReference>
<dbReference type="InterPro" id="IPR000888">
    <property type="entry name" value="RmlC-like"/>
</dbReference>